<evidence type="ECO:0000313" key="6">
    <source>
        <dbReference type="EMBL" id="PWZ93976.1"/>
    </source>
</evidence>
<feature type="non-terminal residue" evidence="6">
    <location>
        <position position="1"/>
    </location>
</feature>
<dbReference type="InterPro" id="IPR004254">
    <property type="entry name" value="AdipoR/HlyIII-related"/>
</dbReference>
<evidence type="ECO:0000256" key="1">
    <source>
        <dbReference type="ARBA" id="ARBA00004141"/>
    </source>
</evidence>
<dbReference type="EMBL" id="QEIV01002235">
    <property type="protein sequence ID" value="PWZ93976.1"/>
    <property type="molecule type" value="Genomic_DNA"/>
</dbReference>
<evidence type="ECO:0000256" key="5">
    <source>
        <dbReference type="SAM" id="Phobius"/>
    </source>
</evidence>
<organism evidence="6 7">
    <name type="scientific">Staphylococcus pseudintermedius</name>
    <dbReference type="NCBI Taxonomy" id="283734"/>
    <lineage>
        <taxon>Bacteria</taxon>
        <taxon>Bacillati</taxon>
        <taxon>Bacillota</taxon>
        <taxon>Bacilli</taxon>
        <taxon>Bacillales</taxon>
        <taxon>Staphylococcaceae</taxon>
        <taxon>Staphylococcus</taxon>
        <taxon>Staphylococcus intermedius group</taxon>
    </lineage>
</organism>
<reference evidence="6 7" key="1">
    <citation type="journal article" date="2018" name="Vet. Microbiol.">
        <title>Clonal diversity and geographic distribution of methicillin-resistant Staphylococcus pseudintermedius from Australian animals: Discovery of novel sequence types.</title>
        <authorList>
            <person name="Worthing K.A."/>
            <person name="Abraham S."/>
            <person name="Coombs G.W."/>
            <person name="Pang S."/>
            <person name="Saputra S."/>
            <person name="Jordan D."/>
            <person name="Trott D.J."/>
            <person name="Norris J.M."/>
        </authorList>
    </citation>
    <scope>NUCLEOTIDE SEQUENCE [LARGE SCALE GENOMIC DNA]</scope>
    <source>
        <strain evidence="6 7">ST71 3</strain>
    </source>
</reference>
<accession>A0A317Z5D8</accession>
<comment type="subcellular location">
    <subcellularLocation>
        <location evidence="1">Membrane</location>
        <topology evidence="1">Multi-pass membrane protein</topology>
    </subcellularLocation>
</comment>
<sequence>GWLGWSIMIILWGTTIWGILYKAIATKVNPKLSLMIYLIMGWVGVIYLPIIISQSKWLFFIFILLGGLAYTIGAWFYAQKNRPYFHMIWHIFILIA</sequence>
<feature type="transmembrane region" description="Helical" evidence="5">
    <location>
        <begin position="58"/>
        <end position="78"/>
    </location>
</feature>
<dbReference type="STRING" id="937773.SPSINT_1832"/>
<name>A0A317Z5D8_STAPS</name>
<feature type="transmembrane region" description="Helical" evidence="5">
    <location>
        <begin position="32"/>
        <end position="52"/>
    </location>
</feature>
<dbReference type="Pfam" id="PF03006">
    <property type="entry name" value="HlyIII"/>
    <property type="match status" value="1"/>
</dbReference>
<feature type="transmembrane region" description="Helical" evidence="5">
    <location>
        <begin position="6"/>
        <end position="25"/>
    </location>
</feature>
<keyword evidence="4 5" id="KW-0472">Membrane</keyword>
<feature type="non-terminal residue" evidence="6">
    <location>
        <position position="96"/>
    </location>
</feature>
<keyword evidence="2 5" id="KW-0812">Transmembrane</keyword>
<gene>
    <name evidence="6" type="ORF">DD924_18455</name>
</gene>
<evidence type="ECO:0000256" key="2">
    <source>
        <dbReference type="ARBA" id="ARBA00022692"/>
    </source>
</evidence>
<dbReference type="GO" id="GO:0016020">
    <property type="term" value="C:membrane"/>
    <property type="evidence" value="ECO:0007669"/>
    <property type="project" value="UniProtKB-SubCell"/>
</dbReference>
<dbReference type="AlphaFoldDB" id="A0A317Z5D8"/>
<proteinExistence type="predicted"/>
<evidence type="ECO:0000256" key="4">
    <source>
        <dbReference type="ARBA" id="ARBA00023136"/>
    </source>
</evidence>
<keyword evidence="3 5" id="KW-1133">Transmembrane helix</keyword>
<dbReference type="Proteomes" id="UP000246351">
    <property type="component" value="Unassembled WGS sequence"/>
</dbReference>
<evidence type="ECO:0000256" key="3">
    <source>
        <dbReference type="ARBA" id="ARBA00022989"/>
    </source>
</evidence>
<evidence type="ECO:0000313" key="7">
    <source>
        <dbReference type="Proteomes" id="UP000246351"/>
    </source>
</evidence>
<protein>
    <submittedName>
        <fullName evidence="6">Hemolysin III</fullName>
    </submittedName>
</protein>
<comment type="caution">
    <text evidence="6">The sequence shown here is derived from an EMBL/GenBank/DDBJ whole genome shotgun (WGS) entry which is preliminary data.</text>
</comment>